<accession>A0A0M6W7I9</accession>
<dbReference type="PIRSF" id="PIRSF000850">
    <property type="entry name" value="Phospholipase_D_PSS"/>
    <property type="match status" value="1"/>
</dbReference>
<dbReference type="PANTHER" id="PTHR12586:SF1">
    <property type="entry name" value="CDP-DIACYLGLYCEROL--GLYCEROL-3-PHOSPHATE 3-PHOSPHATIDYLTRANSFERASE, MITOCHONDRIAL"/>
    <property type="match status" value="1"/>
</dbReference>
<keyword evidence="6" id="KW-0594">Phospholipid biosynthesis</keyword>
<dbReference type="GO" id="GO:0003882">
    <property type="term" value="F:CDP-diacylglycerol-serine O-phosphatidyltransferase activity"/>
    <property type="evidence" value="ECO:0007669"/>
    <property type="project" value="UniProtKB-EC"/>
</dbReference>
<keyword evidence="5" id="KW-0443">Lipid metabolism</keyword>
<evidence type="ECO:0000256" key="7">
    <source>
        <dbReference type="ARBA" id="ARBA00023264"/>
    </source>
</evidence>
<dbReference type="AlphaFoldDB" id="A0A0M6W7I9"/>
<dbReference type="Pfam" id="PF13091">
    <property type="entry name" value="PLDc_2"/>
    <property type="match status" value="1"/>
</dbReference>
<feature type="domain" description="PLD phosphodiesterase" evidence="8">
    <location>
        <begin position="133"/>
        <end position="159"/>
    </location>
</feature>
<dbReference type="GO" id="GO:0008444">
    <property type="term" value="F:CDP-diacylglycerol-glycerol-3-phosphate 3-phosphatidyltransferase activity"/>
    <property type="evidence" value="ECO:0007669"/>
    <property type="project" value="InterPro"/>
</dbReference>
<evidence type="ECO:0000256" key="6">
    <source>
        <dbReference type="ARBA" id="ARBA00023209"/>
    </source>
</evidence>
<dbReference type="EC" id="2.7.8.8" evidence="9"/>
<name>A0A0M6W7I9_9GAMM</name>
<dbReference type="NCBIfam" id="NF006946">
    <property type="entry name" value="PRK09428.1"/>
    <property type="match status" value="1"/>
</dbReference>
<keyword evidence="10" id="KW-1185">Reference proteome</keyword>
<dbReference type="GO" id="GO:0032049">
    <property type="term" value="P:cardiolipin biosynthetic process"/>
    <property type="evidence" value="ECO:0007669"/>
    <property type="project" value="InterPro"/>
</dbReference>
<dbReference type="InterPro" id="IPR001736">
    <property type="entry name" value="PLipase_D/transphosphatidylase"/>
</dbReference>
<evidence type="ECO:0000256" key="4">
    <source>
        <dbReference type="ARBA" id="ARBA00022737"/>
    </source>
</evidence>
<dbReference type="GO" id="GO:0005829">
    <property type="term" value="C:cytosol"/>
    <property type="evidence" value="ECO:0007669"/>
    <property type="project" value="TreeGrafter"/>
</dbReference>
<dbReference type="SMART" id="SM00155">
    <property type="entry name" value="PLDc"/>
    <property type="match status" value="2"/>
</dbReference>
<evidence type="ECO:0000256" key="1">
    <source>
        <dbReference type="ARBA" id="ARBA00010682"/>
    </source>
</evidence>
<feature type="domain" description="PLD phosphodiesterase" evidence="8">
    <location>
        <begin position="352"/>
        <end position="379"/>
    </location>
</feature>
<organism evidence="9 10">
    <name type="scientific">Candidatus Providencia siddallii</name>
    <dbReference type="NCBI Taxonomy" id="1715285"/>
    <lineage>
        <taxon>Bacteria</taxon>
        <taxon>Pseudomonadati</taxon>
        <taxon>Pseudomonadota</taxon>
        <taxon>Gammaproteobacteria</taxon>
        <taxon>Enterobacterales</taxon>
        <taxon>Morganellaceae</taxon>
        <taxon>Providencia</taxon>
    </lineage>
</organism>
<sequence length="451" mass="53197">MLSKIKQIKYKEYLTKLPKLFQSVNDIKIIYKSKDFKKNILNQISKAQNIIYITALYLENDDAGKDIMHALYAAKQANESLDIKIFVDWHRAQRGYIGDNIDITNADWYYQLSNLYPKINIFIFGVPINTREALGVLHLKGFIFDDILIYSGASISNIYLYNDKKYRYDRYFLIKNSELTIIMKQFIDETLLQSKAIQLFNTLSLPKTVDFKRLIKQFRINLKNSSYHFIGNANNDVLSVSPFVGLGKKSKLNRVIINLIGSTTDKLIMCTPYFNLPAVFVRIINKLLYNGKKIEIIVGDKTANDFYSSPEKKFKIISILPYLYEINLKYFMRSFQYFIDSNQLVIRIWRDGNNTYHLKGIWVDNCWQLITGNNLNPRALRLDLENAILIHDPKEELVNQRRNELNYIRTYTKVIKHYTELENIHEYPIKIKKLIRRIRRIHVDKIINQIL</sequence>
<protein>
    <submittedName>
        <fullName evidence="9">CDP-diacylglycerol--serine O-phosphatidyltransferase</fullName>
        <ecNumber evidence="9">2.7.8.8</ecNumber>
    </submittedName>
</protein>
<keyword evidence="7" id="KW-1208">Phospholipid metabolism</keyword>
<dbReference type="InterPro" id="IPR016270">
    <property type="entry name" value="PGS1"/>
</dbReference>
<comment type="similarity">
    <text evidence="1">Belongs to the CDP-alcohol phosphatidyltransferase class-II family.</text>
</comment>
<evidence type="ECO:0000259" key="8">
    <source>
        <dbReference type="SMART" id="SM00155"/>
    </source>
</evidence>
<dbReference type="SUPFAM" id="SSF56024">
    <property type="entry name" value="Phospholipase D/nuclease"/>
    <property type="match status" value="2"/>
</dbReference>
<gene>
    <name evidence="9" type="primary">pssA</name>
    <name evidence="9" type="ORF">SOFFGTOCOR_0391</name>
</gene>
<evidence type="ECO:0000256" key="2">
    <source>
        <dbReference type="ARBA" id="ARBA00022516"/>
    </source>
</evidence>
<dbReference type="CDD" id="cd09136">
    <property type="entry name" value="PLDc_PSS_G_neg_2"/>
    <property type="match status" value="1"/>
</dbReference>
<dbReference type="PANTHER" id="PTHR12586">
    <property type="entry name" value="CDP-DIACYLGLYCEROL--SERINE O-PHOSPHATIDYLTRANSFERASE"/>
    <property type="match status" value="1"/>
</dbReference>
<keyword evidence="4" id="KW-0677">Repeat</keyword>
<evidence type="ECO:0000256" key="3">
    <source>
        <dbReference type="ARBA" id="ARBA00022679"/>
    </source>
</evidence>
<dbReference type="InterPro" id="IPR025202">
    <property type="entry name" value="PLD-like_dom"/>
</dbReference>
<dbReference type="EMBL" id="CVRF01000003">
    <property type="protein sequence ID" value="CRK85808.1"/>
    <property type="molecule type" value="Genomic_DNA"/>
</dbReference>
<evidence type="ECO:0000313" key="9">
    <source>
        <dbReference type="EMBL" id="CRK85808.1"/>
    </source>
</evidence>
<proteinExistence type="inferred from homology"/>
<evidence type="ECO:0000256" key="5">
    <source>
        <dbReference type="ARBA" id="ARBA00023098"/>
    </source>
</evidence>
<reference evidence="10" key="1">
    <citation type="submission" date="2015-05" db="EMBL/GenBank/DDBJ databases">
        <authorList>
            <person name="Manzano-Marin A."/>
        </authorList>
    </citation>
    <scope>NUCLEOTIDE SEQUENCE [LARGE SCALE GENOMIC DNA]</scope>
    <source>
        <strain evidence="10">officinalis</strain>
    </source>
</reference>
<evidence type="ECO:0000313" key="10">
    <source>
        <dbReference type="Proteomes" id="UP000242301"/>
    </source>
</evidence>
<keyword evidence="2" id="KW-0444">Lipid biosynthesis</keyword>
<dbReference type="Gene3D" id="3.30.870.10">
    <property type="entry name" value="Endonuclease Chain A"/>
    <property type="match status" value="2"/>
</dbReference>
<keyword evidence="3 9" id="KW-0808">Transferase</keyword>
<dbReference type="Proteomes" id="UP000242301">
    <property type="component" value="Unassembled WGS sequence"/>
</dbReference>
<dbReference type="STRING" id="1715285.SOFFGTOCOR_0391"/>